<name>A0A420HG77_9PEZI</name>
<organism evidence="1 2">
    <name type="scientific">Erysiphe neolycopersici</name>
    <dbReference type="NCBI Taxonomy" id="212602"/>
    <lineage>
        <taxon>Eukaryota</taxon>
        <taxon>Fungi</taxon>
        <taxon>Dikarya</taxon>
        <taxon>Ascomycota</taxon>
        <taxon>Pezizomycotina</taxon>
        <taxon>Leotiomycetes</taxon>
        <taxon>Erysiphales</taxon>
        <taxon>Erysiphaceae</taxon>
        <taxon>Erysiphe</taxon>
    </lineage>
</organism>
<dbReference type="AlphaFoldDB" id="A0A420HG77"/>
<keyword evidence="2" id="KW-1185">Reference proteome</keyword>
<dbReference type="Proteomes" id="UP000286134">
    <property type="component" value="Unassembled WGS sequence"/>
</dbReference>
<proteinExistence type="predicted"/>
<reference evidence="1 2" key="1">
    <citation type="journal article" date="2018" name="BMC Genomics">
        <title>Comparative genome analyses reveal sequence features reflecting distinct modes of host-adaptation between dicot and monocot powdery mildew.</title>
        <authorList>
            <person name="Wu Y."/>
            <person name="Ma X."/>
            <person name="Pan Z."/>
            <person name="Kale S.D."/>
            <person name="Song Y."/>
            <person name="King H."/>
            <person name="Zhang Q."/>
            <person name="Presley C."/>
            <person name="Deng X."/>
            <person name="Wei C.I."/>
            <person name="Xiao S."/>
        </authorList>
    </citation>
    <scope>NUCLEOTIDE SEQUENCE [LARGE SCALE GENOMIC DNA]</scope>
    <source>
        <strain evidence="1">UMSG2</strain>
    </source>
</reference>
<dbReference type="EMBL" id="MCFK01008161">
    <property type="protein sequence ID" value="RKF56418.1"/>
    <property type="molecule type" value="Genomic_DNA"/>
</dbReference>
<sequence>MNEIYKAESIVLKLIEYGRIRNYILNSIFELSCLSPIEEESSIVQALLIPAYLRIARTQLLDPKKHGSVYTSLNPIILNQKFHITDIL</sequence>
<comment type="caution">
    <text evidence="1">The sequence shown here is derived from an EMBL/GenBank/DDBJ whole genome shotgun (WGS) entry which is preliminary data.</text>
</comment>
<protein>
    <submittedName>
        <fullName evidence="1">Uncharacterized protein</fullName>
    </submittedName>
</protein>
<evidence type="ECO:0000313" key="1">
    <source>
        <dbReference type="EMBL" id="RKF56418.1"/>
    </source>
</evidence>
<evidence type="ECO:0000313" key="2">
    <source>
        <dbReference type="Proteomes" id="UP000286134"/>
    </source>
</evidence>
<accession>A0A420HG77</accession>
<gene>
    <name evidence="1" type="ORF">OnM2_081001</name>
</gene>